<feature type="domain" description="LapA adhesin" evidence="3">
    <location>
        <begin position="615"/>
        <end position="727"/>
    </location>
</feature>
<evidence type="ECO:0000256" key="1">
    <source>
        <dbReference type="ARBA" id="ARBA00022837"/>
    </source>
</evidence>
<dbReference type="SUPFAM" id="SSF51120">
    <property type="entry name" value="beta-Roll"/>
    <property type="match status" value="1"/>
</dbReference>
<gene>
    <name evidence="4" type="ORF">SAMN03084138_02999</name>
</gene>
<dbReference type="STRING" id="1121869.SAMN03084138_02999"/>
<evidence type="ECO:0000313" key="5">
    <source>
        <dbReference type="Proteomes" id="UP000182692"/>
    </source>
</evidence>
<dbReference type="Gene3D" id="2.60.40.2030">
    <property type="match status" value="6"/>
</dbReference>
<dbReference type="PRINTS" id="PR00313">
    <property type="entry name" value="CABNDNGRPT"/>
</dbReference>
<accession>A0A1I5SVC2</accession>
<evidence type="ECO:0000256" key="2">
    <source>
        <dbReference type="SAM" id="MobiDB-lite"/>
    </source>
</evidence>
<feature type="domain" description="LapA adhesin" evidence="3">
    <location>
        <begin position="499"/>
        <end position="611"/>
    </location>
</feature>
<dbReference type="GeneID" id="35870436"/>
<feature type="domain" description="LapA adhesin" evidence="3">
    <location>
        <begin position="263"/>
        <end position="375"/>
    </location>
</feature>
<feature type="non-terminal residue" evidence="4">
    <location>
        <position position="1"/>
    </location>
</feature>
<feature type="domain" description="LapA adhesin" evidence="3">
    <location>
        <begin position="381"/>
        <end position="493"/>
    </location>
</feature>
<feature type="domain" description="LapA adhesin" evidence="3">
    <location>
        <begin position="145"/>
        <end position="257"/>
    </location>
</feature>
<organism evidence="4 5">
    <name type="scientific">Enterovibrio norvegicus DSM 15893</name>
    <dbReference type="NCBI Taxonomy" id="1121869"/>
    <lineage>
        <taxon>Bacteria</taxon>
        <taxon>Pseudomonadati</taxon>
        <taxon>Pseudomonadota</taxon>
        <taxon>Gammaproteobacteria</taxon>
        <taxon>Vibrionales</taxon>
        <taxon>Vibrionaceae</taxon>
        <taxon>Enterovibrio</taxon>
    </lineage>
</organism>
<dbReference type="NCBIfam" id="TIGR01965">
    <property type="entry name" value="VCBS_repeat"/>
    <property type="match status" value="3"/>
</dbReference>
<name>A0A1I5SVC2_9GAMM</name>
<dbReference type="RefSeq" id="WP_074927538.1">
    <property type="nucleotide sequence ID" value="NZ_FOWR01000023.1"/>
</dbReference>
<dbReference type="SUPFAM" id="SSF141072">
    <property type="entry name" value="CalX-like"/>
    <property type="match status" value="6"/>
</dbReference>
<evidence type="ECO:0000259" key="3">
    <source>
        <dbReference type="Pfam" id="PF20579"/>
    </source>
</evidence>
<dbReference type="InterPro" id="IPR001343">
    <property type="entry name" value="Hemolysn_Ca-bd"/>
</dbReference>
<dbReference type="Gene3D" id="2.150.10.10">
    <property type="entry name" value="Serralysin-like metalloprotease, C-terminal"/>
    <property type="match status" value="1"/>
</dbReference>
<dbReference type="InterPro" id="IPR011048">
    <property type="entry name" value="Haem_d1_sf"/>
</dbReference>
<dbReference type="InterPro" id="IPR038081">
    <property type="entry name" value="CalX-like_sf"/>
</dbReference>
<dbReference type="GO" id="GO:0005509">
    <property type="term" value="F:calcium ion binding"/>
    <property type="evidence" value="ECO:0007669"/>
    <property type="project" value="InterPro"/>
</dbReference>
<dbReference type="EMBL" id="FOWR01000023">
    <property type="protein sequence ID" value="SFP74571.1"/>
    <property type="molecule type" value="Genomic_DNA"/>
</dbReference>
<feature type="domain" description="LapA adhesin" evidence="3">
    <location>
        <begin position="27"/>
        <end position="139"/>
    </location>
</feature>
<dbReference type="InterPro" id="IPR010221">
    <property type="entry name" value="VCBS_dom"/>
</dbReference>
<dbReference type="Proteomes" id="UP000182692">
    <property type="component" value="Unassembled WGS sequence"/>
</dbReference>
<feature type="region of interest" description="Disordered" evidence="2">
    <location>
        <begin position="1"/>
        <end position="26"/>
    </location>
</feature>
<evidence type="ECO:0000313" key="4">
    <source>
        <dbReference type="EMBL" id="SFP74571.1"/>
    </source>
</evidence>
<dbReference type="Pfam" id="PF20579">
    <property type="entry name" value="LapA"/>
    <property type="match status" value="6"/>
</dbReference>
<protein>
    <submittedName>
        <fullName evidence="4">VCBS repeat-containing protein</fullName>
    </submittedName>
</protein>
<sequence>TGGGFEVLPDNPSAVETTINEDTTSTDKPTLTLTGDAEVIEGAEASYTLTISEAPTTDLTVTVVVGHKTSEDGDVTPVTRSVVIAAGTTSTDFTVATLDDSILETNDDDVFEVSVTGSTGGGFEVLPDNPAAVETTINEDTTSTDKPTLTLTGDAEVTEGEEASYTLTISEAPTTDLTVTVVVGHKTSEDGDVTPVTRNIVIAAGTTSTDFTVATLDDSILETNDDDVFEVSVTGTTGGGFEVLPDNPASVETTINEDTTSTDKPTLTLTGDSEVVEGEEASYTLTISEAPTIDLTVTVVVGHKTSEDGDVTPVTRNVVIAAGTTSTDFSVATLDDSILETSDDDVFEVSVTGTAGGGFEVLPDNPSAVETTINEDTTSTDKPTLTLTGDPEVVEGAEASYTLTISEAPTTDLTVTVVVGHKTSEDGDVTPVTRNVVIAAGTTSTDFTVATLDDSILETNDDDVFEVSVTGTAGGGFEVLPDNPSAVETTINEDSNSTDKPTLTLTGDSEVTEGEEASYTLTISEAPTVDLTVTVVVGHKTSEDGDVTPVTRSVVIAAGTTSTDFTVATLDDSILETNDDDVFEVSVTGSAGGGFEVLPDNPAPVETTINDGDVDAPTLTLTGDSSVEEGSSASYTVSISEAPISDMNITVVIGHKTSESGDVTPITRTVTIAAGTTSQSFTVATTEDTLNESADNDVFTVSVSNVSGGGFEAQPALPDSIETTIDDDDISSLIEDVGPQSVSGVLQVIDDSDNALTFANTTVVGEYGSLTLVDGDWTYTLYQNAQPLNDGQEVNENITLTATDGTQQVISIAVTGTQDAPVVTGSFTGSVDADGFSINPDETNNVHADNGAVTSTTNAAWTTTSTTINGVPYVIATQWGAGTVSTFLSRVNDDGTLTETDRITYNPNDGTVVTSSGGDITADLTALGIEARSLGNGLTQSNASNIDGQPTLFVTSQNSSSLTAWNISDTGTLSINGGITDINSDDSQSFIRENVTFEGADGTDYIYVTRPGTDGISKLAYDAQTGEMVNTNEFIFGGESVSSIDVFTNDNYDSFLAAASNDAVRIFSIDQSTGALTLVDTATVAQGTSNSVNFYHTSDGRTYAIYANNSSNQATIFEVSSTGELTQTDTVNGAGHYFASAGYIDGEPVYVMPNATQGVDLYTIGQDGKLVFQTNVADIENDWTPPVIVQTEDGSYYLVDSDGEDNGIVSTTKLTFGNSESSNTDDSSVTVSGIIGISDIDSNDNPSFENTTIQGTYGSLTLIDGTWTYTLDKEKSANIPDDETTQDIFTLTATDGTVQSIVIDVTGHQPAIDLSLQGENTGSIIVDLSPQAASPGFVENSSTGDVAFTLDAYTADLVDDADLSDSLETRIQITSLPNDGVLYYFNDSGTKIAVALNQILPDDTAFVFEPDRSSVTFAESDITSSTQTTIVKDGITVSGGTFSGSKPDSSSTITPANIAWEFQSGESGIGVGADRELTSSLNEVMVIEFTGNSDITSSNIVVSSAYGNFSDTRPANGQAHAIVYRDGQIVGEYDYPNLWEASGGDGIATINIADPDGFDEIRFYVTATVNSNLNVTSISAEGVNTTGTEFSYKAINSLNNESETATVTLGETINDQVSVNTPSKATGSLSVVGASGLAAVFANTTETGLYGEIVLVDGMWTYTVDPTRLDAIPDNQSVQDVITLTATDGTTTDVTIVIGESEGAITNFYTSLADDSLSDIINMNNVTYLGSTNDDLIQGDDDEDVIIAREGNDRIFGGDGNDTIDLGFGDDFVSGGRGNDILTGGEGEDTFAYFSGDEGTGSAPAVDHISDFNTQEDTLNLTDLLQGETTSTVDQYLNIVDDSQGHAILNISKNGDGVVNQQVVFDNLSVDDMASAYQIDTSNMTADQISTSVIDAMLMQSKLVID</sequence>
<reference evidence="4 5" key="1">
    <citation type="submission" date="2016-10" db="EMBL/GenBank/DDBJ databases">
        <authorList>
            <person name="de Groot N.N."/>
        </authorList>
    </citation>
    <scope>NUCLEOTIDE SEQUENCE [LARGE SCALE GENOMIC DNA]</scope>
    <source>
        <strain evidence="4 5">DSM 15893</strain>
    </source>
</reference>
<dbReference type="Pfam" id="PF00353">
    <property type="entry name" value="HemolysinCabind"/>
    <property type="match status" value="2"/>
</dbReference>
<keyword evidence="1" id="KW-0106">Calcium</keyword>
<dbReference type="InterPro" id="IPR046779">
    <property type="entry name" value="LapA_adhesin_dom"/>
</dbReference>
<dbReference type="InterPro" id="IPR011049">
    <property type="entry name" value="Serralysin-like_metalloprot_C"/>
</dbReference>
<proteinExistence type="predicted"/>
<dbReference type="SUPFAM" id="SSF51004">
    <property type="entry name" value="C-terminal (heme d1) domain of cytochrome cd1-nitrite reductase"/>
    <property type="match status" value="1"/>
</dbReference>